<dbReference type="OrthoDB" id="185373at2759"/>
<keyword evidence="9" id="KW-1185">Reference proteome</keyword>
<dbReference type="FunFam" id="1.25.40.10:FF:000351">
    <property type="entry name" value="Pentatricopeptide repeat-containing protein"/>
    <property type="match status" value="1"/>
</dbReference>
<reference evidence="9" key="1">
    <citation type="journal article" date="2019" name="Gigascience">
        <title>De novo genome assembly of the endangered Acer yangbiense, a plant species with extremely small populations endemic to Yunnan Province, China.</title>
        <authorList>
            <person name="Yang J."/>
            <person name="Wariss H.M."/>
            <person name="Tao L."/>
            <person name="Zhang R."/>
            <person name="Yun Q."/>
            <person name="Hollingsworth P."/>
            <person name="Dao Z."/>
            <person name="Luo G."/>
            <person name="Guo H."/>
            <person name="Ma Y."/>
            <person name="Sun W."/>
        </authorList>
    </citation>
    <scope>NUCLEOTIDE SEQUENCE [LARGE SCALE GENOMIC DNA]</scope>
    <source>
        <strain evidence="9">cv. Malutang</strain>
    </source>
</reference>
<dbReference type="FunFam" id="1.25.40.10:FF:000196">
    <property type="entry name" value="Pentatricopeptide repeat-containing protein At4g14850"/>
    <property type="match status" value="1"/>
</dbReference>
<dbReference type="Pfam" id="PF20431">
    <property type="entry name" value="E_motif"/>
    <property type="match status" value="1"/>
</dbReference>
<feature type="repeat" description="PPR" evidence="7">
    <location>
        <begin position="205"/>
        <end position="239"/>
    </location>
</feature>
<dbReference type="InterPro" id="IPR046848">
    <property type="entry name" value="E_motif"/>
</dbReference>
<evidence type="ECO:0000256" key="4">
    <source>
        <dbReference type="ARBA" id="ARBA00022640"/>
    </source>
</evidence>
<dbReference type="InterPro" id="IPR011990">
    <property type="entry name" value="TPR-like_helical_dom_sf"/>
</dbReference>
<feature type="repeat" description="PPR" evidence="7">
    <location>
        <begin position="306"/>
        <end position="340"/>
    </location>
</feature>
<feature type="repeat" description="PPR" evidence="7">
    <location>
        <begin position="407"/>
        <end position="441"/>
    </location>
</feature>
<evidence type="ECO:0000256" key="1">
    <source>
        <dbReference type="ARBA" id="ARBA00004229"/>
    </source>
</evidence>
<keyword evidence="5" id="KW-0677">Repeat</keyword>
<dbReference type="InterPro" id="IPR046960">
    <property type="entry name" value="PPR_At4g14850-like_plant"/>
</dbReference>
<comment type="subcellular location">
    <subcellularLocation>
        <location evidence="1">Plastid</location>
        <location evidence="1">Chloroplast</location>
    </subcellularLocation>
</comment>
<feature type="repeat" description="PPR" evidence="7">
    <location>
        <begin position="174"/>
        <end position="204"/>
    </location>
</feature>
<dbReference type="GO" id="GO:0009507">
    <property type="term" value="C:chloroplast"/>
    <property type="evidence" value="ECO:0007669"/>
    <property type="project" value="UniProtKB-SubCell"/>
</dbReference>
<dbReference type="FunFam" id="1.25.40.10:FF:000436">
    <property type="entry name" value="Pentatricopeptide repeat-containing protein At5g39350 family"/>
    <property type="match status" value="1"/>
</dbReference>
<protein>
    <submittedName>
        <fullName evidence="8">Uncharacterized protein</fullName>
    </submittedName>
</protein>
<feature type="repeat" description="PPR" evidence="7">
    <location>
        <begin position="107"/>
        <end position="141"/>
    </location>
</feature>
<feature type="repeat" description="PPR" evidence="7">
    <location>
        <begin position="508"/>
        <end position="542"/>
    </location>
</feature>
<dbReference type="PANTHER" id="PTHR47926:SF451">
    <property type="entry name" value="TETRATRICOPEPTIDE-LIKE HELICAL DOMAIN SUPERFAMILY"/>
    <property type="match status" value="1"/>
</dbReference>
<comment type="caution">
    <text evidence="8">The sequence shown here is derived from an EMBL/GenBank/DDBJ whole genome shotgun (WGS) entry which is preliminary data.</text>
</comment>
<dbReference type="PANTHER" id="PTHR47926">
    <property type="entry name" value="PENTATRICOPEPTIDE REPEAT-CONTAINING PROTEIN"/>
    <property type="match status" value="1"/>
</dbReference>
<dbReference type="Pfam" id="PF13041">
    <property type="entry name" value="PPR_2"/>
    <property type="match status" value="6"/>
</dbReference>
<dbReference type="FunFam" id="1.25.40.10:FF:000682">
    <property type="entry name" value="Pentatricopeptide repeat-containing protein At3g16610"/>
    <property type="match status" value="1"/>
</dbReference>
<evidence type="ECO:0000256" key="2">
    <source>
        <dbReference type="ARBA" id="ARBA00006643"/>
    </source>
</evidence>
<keyword evidence="3" id="KW-0150">Chloroplast</keyword>
<gene>
    <name evidence="8" type="ORF">EZV62_026246</name>
</gene>
<feature type="repeat" description="PPR" evidence="7">
    <location>
        <begin position="1102"/>
        <end position="1136"/>
    </location>
</feature>
<dbReference type="GO" id="GO:0003723">
    <property type="term" value="F:RNA binding"/>
    <property type="evidence" value="ECO:0007669"/>
    <property type="project" value="InterPro"/>
</dbReference>
<keyword evidence="4" id="KW-0934">Plastid</keyword>
<comment type="similarity">
    <text evidence="2">Belongs to the PPR family. PCMP-H subfamily.</text>
</comment>
<evidence type="ECO:0000256" key="3">
    <source>
        <dbReference type="ARBA" id="ARBA00022528"/>
    </source>
</evidence>
<accession>A0A5C7GRM4</accession>
<keyword evidence="6" id="KW-0809">Transit peptide</keyword>
<evidence type="ECO:0000313" key="9">
    <source>
        <dbReference type="Proteomes" id="UP000323000"/>
    </source>
</evidence>
<dbReference type="FunFam" id="1.25.40.10:FF:000395">
    <property type="entry name" value="Pentatricopeptide repeat-containing protein chloroplastic"/>
    <property type="match status" value="1"/>
</dbReference>
<evidence type="ECO:0000256" key="7">
    <source>
        <dbReference type="PROSITE-ProRule" id="PRU00708"/>
    </source>
</evidence>
<dbReference type="EMBL" id="VAHF01000013">
    <property type="protein sequence ID" value="TXG46952.1"/>
    <property type="molecule type" value="Genomic_DNA"/>
</dbReference>
<dbReference type="NCBIfam" id="TIGR00756">
    <property type="entry name" value="PPR"/>
    <property type="match status" value="10"/>
</dbReference>
<feature type="repeat" description="PPR" evidence="7">
    <location>
        <begin position="1001"/>
        <end position="1035"/>
    </location>
</feature>
<dbReference type="Pfam" id="PF01535">
    <property type="entry name" value="PPR"/>
    <property type="match status" value="5"/>
</dbReference>
<proteinExistence type="inferred from homology"/>
<dbReference type="Proteomes" id="UP000323000">
    <property type="component" value="Chromosome 13"/>
</dbReference>
<dbReference type="GO" id="GO:0009451">
    <property type="term" value="P:RNA modification"/>
    <property type="evidence" value="ECO:0007669"/>
    <property type="project" value="InterPro"/>
</dbReference>
<feature type="repeat" description="PPR" evidence="7">
    <location>
        <begin position="856"/>
        <end position="890"/>
    </location>
</feature>
<dbReference type="Gene3D" id="1.25.40.10">
    <property type="entry name" value="Tetratricopeptide repeat domain"/>
    <property type="match status" value="8"/>
</dbReference>
<evidence type="ECO:0000256" key="6">
    <source>
        <dbReference type="ARBA" id="ARBA00022946"/>
    </source>
</evidence>
<dbReference type="FunFam" id="1.25.40.10:FF:000158">
    <property type="entry name" value="pentatricopeptide repeat-containing protein At2g33680"/>
    <property type="match status" value="2"/>
</dbReference>
<evidence type="ECO:0000313" key="8">
    <source>
        <dbReference type="EMBL" id="TXG46952.1"/>
    </source>
</evidence>
<organism evidence="8 9">
    <name type="scientific">Acer yangbiense</name>
    <dbReference type="NCBI Taxonomy" id="1000413"/>
    <lineage>
        <taxon>Eukaryota</taxon>
        <taxon>Viridiplantae</taxon>
        <taxon>Streptophyta</taxon>
        <taxon>Embryophyta</taxon>
        <taxon>Tracheophyta</taxon>
        <taxon>Spermatophyta</taxon>
        <taxon>Magnoliopsida</taxon>
        <taxon>eudicotyledons</taxon>
        <taxon>Gunneridae</taxon>
        <taxon>Pentapetalae</taxon>
        <taxon>rosids</taxon>
        <taxon>malvids</taxon>
        <taxon>Sapindales</taxon>
        <taxon>Sapindaceae</taxon>
        <taxon>Hippocastanoideae</taxon>
        <taxon>Acereae</taxon>
        <taxon>Acer</taxon>
    </lineage>
</organism>
<dbReference type="PROSITE" id="PS51375">
    <property type="entry name" value="PPR"/>
    <property type="match status" value="11"/>
</dbReference>
<feature type="repeat" description="PPR" evidence="7">
    <location>
        <begin position="970"/>
        <end position="1000"/>
    </location>
</feature>
<dbReference type="AlphaFoldDB" id="A0A5C7GRM4"/>
<name>A0A5C7GRM4_9ROSI</name>
<evidence type="ECO:0000256" key="5">
    <source>
        <dbReference type="ARBA" id="ARBA00022737"/>
    </source>
</evidence>
<dbReference type="InterPro" id="IPR002885">
    <property type="entry name" value="PPR_rpt"/>
</dbReference>
<sequence length="1197" mass="133718">MNKLKLKSFNSLTNRFSSQNSNSQVLLTYPSMFMTNTTSPDTHIFTTLLKSFTSLNHFSLGISLHQHIIVNGLWSDPYISSSLINFYAKLGHTKYARQVFDLMPERDVVPWTAIIGCYTRAGDVNMSFYMFNEMRFNGVEPSVVTLLGMMCGVLELKRVQCLHCCVVLYGFAIDVALVNSMINVYGKCGSVKDARELFELMDKRDVISWNSLISGYAQVGNVREILQLLYRMRIEGVEPDQQTFGCLVSANAMESDLQLAKLVHGQIVICGFNLDVHVLTSVVLMYLKCGNADVAFQIFKRIQDKDVVLWTVMISGLVQNDCADMALFVFCEMLKSRVEPSAATITSVLAACAQLGSFDLGTSIHGYIIRQGMTLDIPAQNSLVTMYAKCGRLEQSCAVFDRMGKRDLVSWNAIITGYAQNGHLSKALFLFNEMITTLQRPDSVSVVSLLQACASTGALHQGKWIHNFVIRNCLRPCILVDTALVDMYCKCGDLHAAQKCFDGMSQRDLVSWSTIISGYGSHGKGETALRMYSEFLHTGFEPNHVIFLAVLSASSHNGLVHQGLSIFQSMTRDFGIEPKLEHRACVIDILCRARRVKEAYDFYKRNFSEPSVDVLGILLDACRASDNTELGDIIAKDVLMLRPENAGNYVQLAHCYASLDRWNSVGEAWTLMRSLGLRKLPGWSFIELHGVITTFFMDHSSHPQFEEIVFMLKTLTGEMRKKPKNGHKFHHQSNPSALPSKGSRIGGYVDILTKDNIFVDTRLDDGLDLIYLPVFDLMPERDLVPWTAIIGCYLHAGDVNILFYTFNEMRFNVVEPTAKCGDFVRDALVNYMINVHGKCESVKDARELFESMDKQDLISWNSLILGYAQVGNVREILQLLYRMRIEGVEPDQQTFGCLVSANAMESDLQLAKLVHGQIVICGFNLDVHVLTAEPSAATITSVLAAYAKLGSFDLGTSIHGYIIRQGMTLDIPAQNSLVTMYAKCGRLEQSCAVFDRMGERDLVSWNAIITGYAQNSHLSKALFLFNEMITTLQIPNSVSVVSLLQACASTGALHQGKWICNFVIRNCLRPCILVDTSLVDMYCKCGDLHAAQKCFDGMSQRDLVSWSTIISGYGSHGKGETALRMYSEFLHTGFEPNRVIFLAVLSASSHNGLVHQGLSIFQSMTRDFGIEPKLEHRACVIDILCRARRVDEADDFY</sequence>
<dbReference type="GO" id="GO:0099402">
    <property type="term" value="P:plant organ development"/>
    <property type="evidence" value="ECO:0007669"/>
    <property type="project" value="UniProtKB-ARBA"/>
</dbReference>
<feature type="repeat" description="PPR" evidence="7">
    <location>
        <begin position="376"/>
        <end position="406"/>
    </location>
</feature>